<keyword evidence="3" id="KW-1185">Reference proteome</keyword>
<protein>
    <submittedName>
        <fullName evidence="2">Uncharacterized protein</fullName>
    </submittedName>
</protein>
<dbReference type="AlphaFoldDB" id="A0A2J5HKG3"/>
<feature type="compositionally biased region" description="Basic and acidic residues" evidence="1">
    <location>
        <begin position="83"/>
        <end position="92"/>
    </location>
</feature>
<accession>A0A2J5HKG3</accession>
<evidence type="ECO:0000313" key="3">
    <source>
        <dbReference type="Proteomes" id="UP000235023"/>
    </source>
</evidence>
<name>A0A2J5HKG3_9EURO</name>
<feature type="compositionally biased region" description="Polar residues" evidence="1">
    <location>
        <begin position="458"/>
        <end position="485"/>
    </location>
</feature>
<sequence>MRLRNSIRPPARYSSSFIYTSPSNMPYRKKKIFCPIVEFDPNLPPAAFPTLDIQRERRSSYAKGIHGRDSLPTNDSNWAPGSSRRDGQDGDEAERVDFQDIPLNHLENCVASNGEHNPVYVRNMAILGALMGNPTSSLEKEMEDSDPEVAAKNNEQQGCPEVTLPISDPSWKSLCPQMQVEIFVNLLHYYKWRDASEMLGFAVEDHENLRMLLAERDEQTDLEDARLSEMRERQLRALLMIDNSNRRHDRPSPQLVFRKISRQTSRSLKKRLDIDYITCPAKDVANAKVFLQKRGIDDRFVGEWADCINPLKPSRDYTEPEALPPEELKLGPAVDTNSPNFPCNNMFGSLKTTQHFSVNTVETSAAIGRTDLLQSRGDLDLPSEWLTFLHQSYSYAVDSFRSAPQNDGLIRLRVNAERAAQVEKTEQVHSEPAKLWHEFPPLDLFFYEPLSSNLHGIDNNPFSESKTGSNQQNKLESMCETQSDSAAVPGVPLVASSTRLQQRSEEARVVAWRENPDGHYDTDISELIATLTPVSRSASKSPGLIRPDDDQISVNFSDWVRSSAYGSDSDDSESDFTSEKSDEENIATSPVSTSTLDGRSESLLSIENKPPGTEEEESSDEEDEMVLLPQGPIFR</sequence>
<feature type="compositionally biased region" description="Acidic residues" evidence="1">
    <location>
        <begin position="568"/>
        <end position="585"/>
    </location>
</feature>
<feature type="region of interest" description="Disordered" evidence="1">
    <location>
        <begin position="60"/>
        <end position="92"/>
    </location>
</feature>
<proteinExistence type="predicted"/>
<dbReference type="EMBL" id="KZ559592">
    <property type="protein sequence ID" value="PLN77623.1"/>
    <property type="molecule type" value="Genomic_DNA"/>
</dbReference>
<dbReference type="Proteomes" id="UP000235023">
    <property type="component" value="Unassembled WGS sequence"/>
</dbReference>
<gene>
    <name evidence="2" type="ORF">BDW42DRAFT_202542</name>
</gene>
<evidence type="ECO:0000256" key="1">
    <source>
        <dbReference type="SAM" id="MobiDB-lite"/>
    </source>
</evidence>
<feature type="compositionally biased region" description="Polar residues" evidence="1">
    <location>
        <begin position="71"/>
        <end position="80"/>
    </location>
</feature>
<reference evidence="3" key="1">
    <citation type="submission" date="2017-12" db="EMBL/GenBank/DDBJ databases">
        <authorList>
            <consortium name="DOE Joint Genome Institute"/>
            <person name="Mondo S.J."/>
            <person name="Kjaerbolling I."/>
            <person name="Vesth T.C."/>
            <person name="Frisvad J.C."/>
            <person name="Nybo J.L."/>
            <person name="Theobald S."/>
            <person name="Kuo A."/>
            <person name="Bowyer P."/>
            <person name="Matsuda Y."/>
            <person name="Lyhne E.K."/>
            <person name="Kogle M.E."/>
            <person name="Clum A."/>
            <person name="Lipzen A."/>
            <person name="Salamov A."/>
            <person name="Ngan C.Y."/>
            <person name="Daum C."/>
            <person name="Chiniquy J."/>
            <person name="Barry K."/>
            <person name="LaButti K."/>
            <person name="Haridas S."/>
            <person name="Simmons B.A."/>
            <person name="Magnuson J.K."/>
            <person name="Mortensen U.H."/>
            <person name="Larsen T.O."/>
            <person name="Grigoriev I.V."/>
            <person name="Baker S.E."/>
            <person name="Andersen M.R."/>
            <person name="Nordberg H.P."/>
            <person name="Cantor M.N."/>
            <person name="Hua S.X."/>
        </authorList>
    </citation>
    <scope>NUCLEOTIDE SEQUENCE [LARGE SCALE GENOMIC DNA]</scope>
    <source>
        <strain evidence="3">IBT 19404</strain>
    </source>
</reference>
<feature type="region of interest" description="Disordered" evidence="1">
    <location>
        <begin position="458"/>
        <end position="486"/>
    </location>
</feature>
<feature type="compositionally biased region" description="Acidic residues" evidence="1">
    <location>
        <begin position="613"/>
        <end position="625"/>
    </location>
</feature>
<evidence type="ECO:0000313" key="2">
    <source>
        <dbReference type="EMBL" id="PLN77623.1"/>
    </source>
</evidence>
<feature type="compositionally biased region" description="Polar residues" evidence="1">
    <location>
        <begin position="586"/>
        <end position="605"/>
    </location>
</feature>
<organism evidence="2 3">
    <name type="scientific">Aspergillus taichungensis</name>
    <dbReference type="NCBI Taxonomy" id="482145"/>
    <lineage>
        <taxon>Eukaryota</taxon>
        <taxon>Fungi</taxon>
        <taxon>Dikarya</taxon>
        <taxon>Ascomycota</taxon>
        <taxon>Pezizomycotina</taxon>
        <taxon>Eurotiomycetes</taxon>
        <taxon>Eurotiomycetidae</taxon>
        <taxon>Eurotiales</taxon>
        <taxon>Aspergillaceae</taxon>
        <taxon>Aspergillus</taxon>
        <taxon>Aspergillus subgen. Circumdati</taxon>
    </lineage>
</organism>
<dbReference type="OrthoDB" id="5378502at2759"/>
<feature type="region of interest" description="Disordered" evidence="1">
    <location>
        <begin position="563"/>
        <end position="635"/>
    </location>
</feature>